<dbReference type="InterPro" id="IPR014729">
    <property type="entry name" value="Rossmann-like_a/b/a_fold"/>
</dbReference>
<dbReference type="SUPFAM" id="SSF143437">
    <property type="entry name" value="THUMP domain-like"/>
    <property type="match status" value="1"/>
</dbReference>
<dbReference type="OrthoDB" id="9773948at2"/>
<dbReference type="AlphaFoldDB" id="H2J6A2"/>
<dbReference type="GO" id="GO:0009228">
    <property type="term" value="P:thiamine biosynthetic process"/>
    <property type="evidence" value="ECO:0007669"/>
    <property type="project" value="UniProtKB-KW"/>
</dbReference>
<evidence type="ECO:0000256" key="14">
    <source>
        <dbReference type="ARBA" id="ARBA00071867"/>
    </source>
</evidence>
<dbReference type="CDD" id="cd11716">
    <property type="entry name" value="THUMP_ThiI"/>
    <property type="match status" value="1"/>
</dbReference>
<dbReference type="GO" id="GO:0000049">
    <property type="term" value="F:tRNA binding"/>
    <property type="evidence" value="ECO:0007669"/>
    <property type="project" value="UniProtKB-UniRule"/>
</dbReference>
<dbReference type="GO" id="GO:0009229">
    <property type="term" value="P:thiamine diphosphate biosynthetic process"/>
    <property type="evidence" value="ECO:0007669"/>
    <property type="project" value="UniProtKB-UniRule"/>
</dbReference>
<evidence type="ECO:0000256" key="7">
    <source>
        <dbReference type="ARBA" id="ARBA00022884"/>
    </source>
</evidence>
<dbReference type="PROSITE" id="PS51165">
    <property type="entry name" value="THUMP"/>
    <property type="match status" value="1"/>
</dbReference>
<comment type="similarity">
    <text evidence="12 18">Belongs to the ThiI family.</text>
</comment>
<evidence type="ECO:0000256" key="10">
    <source>
        <dbReference type="ARBA" id="ARBA00052330"/>
    </source>
</evidence>
<feature type="binding site" evidence="18">
    <location>
        <position position="265"/>
    </location>
    <ligand>
        <name>ATP</name>
        <dbReference type="ChEBI" id="CHEBI:30616"/>
    </ligand>
</feature>
<keyword evidence="3 18" id="KW-0820">tRNA-binding</keyword>
<dbReference type="PANTHER" id="PTHR43209:SF1">
    <property type="entry name" value="TRNA SULFURTRANSFERASE"/>
    <property type="match status" value="1"/>
</dbReference>
<feature type="binding site" evidence="18">
    <location>
        <position position="287"/>
    </location>
    <ligand>
        <name>ATP</name>
        <dbReference type="ChEBI" id="CHEBI:30616"/>
    </ligand>
</feature>
<keyword evidence="21" id="KW-1185">Reference proteome</keyword>
<dbReference type="GO" id="GO:0005524">
    <property type="term" value="F:ATP binding"/>
    <property type="evidence" value="ECO:0007669"/>
    <property type="project" value="UniProtKB-UniRule"/>
</dbReference>
<evidence type="ECO:0000256" key="6">
    <source>
        <dbReference type="ARBA" id="ARBA00022840"/>
    </source>
</evidence>
<dbReference type="InterPro" id="IPR003720">
    <property type="entry name" value="tRNA_STrfase"/>
</dbReference>
<evidence type="ECO:0000256" key="5">
    <source>
        <dbReference type="ARBA" id="ARBA00022741"/>
    </source>
</evidence>
<dbReference type="GO" id="GO:0052837">
    <property type="term" value="P:thiazole biosynthetic process"/>
    <property type="evidence" value="ECO:0007669"/>
    <property type="project" value="TreeGrafter"/>
</dbReference>
<dbReference type="InterPro" id="IPR054173">
    <property type="entry name" value="ThiI_fer"/>
</dbReference>
<evidence type="ECO:0000256" key="8">
    <source>
        <dbReference type="ARBA" id="ARBA00022977"/>
    </source>
</evidence>
<dbReference type="GO" id="GO:0004810">
    <property type="term" value="F:CCA tRNA nucleotidyltransferase activity"/>
    <property type="evidence" value="ECO:0007669"/>
    <property type="project" value="InterPro"/>
</dbReference>
<keyword evidence="6 18" id="KW-0067">ATP-binding</keyword>
<comment type="pathway">
    <text evidence="18">Cofactor biosynthesis; thiamine diphosphate biosynthesis.</text>
</comment>
<dbReference type="EMBL" id="CP003257">
    <property type="protein sequence ID" value="AEX86250.1"/>
    <property type="molecule type" value="Genomic_DNA"/>
</dbReference>
<evidence type="ECO:0000256" key="16">
    <source>
        <dbReference type="ARBA" id="ARBA00077849"/>
    </source>
</evidence>
<dbReference type="Gene3D" id="3.30.2130.30">
    <property type="match status" value="1"/>
</dbReference>
<keyword evidence="2 18" id="KW-0963">Cytoplasm</keyword>
<dbReference type="Gene3D" id="3.40.50.620">
    <property type="entry name" value="HUPs"/>
    <property type="match status" value="1"/>
</dbReference>
<gene>
    <name evidence="18" type="primary">thiI</name>
    <name evidence="20" type="ordered locus">Marpi_1869</name>
</gene>
<dbReference type="GO" id="GO:0140741">
    <property type="term" value="F:tRNA-uracil-4 sulfurtransferase activity"/>
    <property type="evidence" value="ECO:0007669"/>
    <property type="project" value="UniProtKB-EC"/>
</dbReference>
<dbReference type="InterPro" id="IPR049961">
    <property type="entry name" value="ThiI_N"/>
</dbReference>
<feature type="binding site" evidence="18">
    <location>
        <begin position="207"/>
        <end position="208"/>
    </location>
    <ligand>
        <name>ATP</name>
        <dbReference type="ChEBI" id="CHEBI:30616"/>
    </ligand>
</feature>
<dbReference type="STRING" id="443254.Marpi_1869"/>
<evidence type="ECO:0000256" key="18">
    <source>
        <dbReference type="HAMAP-Rule" id="MF_00021"/>
    </source>
</evidence>
<dbReference type="UniPathway" id="UPA00060"/>
<evidence type="ECO:0000256" key="2">
    <source>
        <dbReference type="ARBA" id="ARBA00022490"/>
    </source>
</evidence>
<dbReference type="InterPro" id="IPR004114">
    <property type="entry name" value="THUMP_dom"/>
</dbReference>
<keyword evidence="8 18" id="KW-0784">Thiamine biosynthesis</keyword>
<keyword evidence="4 18" id="KW-0808">Transferase</keyword>
<comment type="subcellular location">
    <subcellularLocation>
        <location evidence="1 18">Cytoplasm</location>
    </subcellularLocation>
</comment>
<dbReference type="InterPro" id="IPR020536">
    <property type="entry name" value="ThiI_AANH"/>
</dbReference>
<evidence type="ECO:0000256" key="13">
    <source>
        <dbReference type="ARBA" id="ARBA00066827"/>
    </source>
</evidence>
<dbReference type="SUPFAM" id="SSF52402">
    <property type="entry name" value="Adenine nucleotide alpha hydrolases-like"/>
    <property type="match status" value="1"/>
</dbReference>
<evidence type="ECO:0000256" key="11">
    <source>
        <dbReference type="ARBA" id="ARBA00058382"/>
    </source>
</evidence>
<reference evidence="21" key="2">
    <citation type="submission" date="2012-01" db="EMBL/GenBank/DDBJ databases">
        <title>Complete sequence of chromosome of Marinitoga piezophila KA3.</title>
        <authorList>
            <person name="Lucas S."/>
            <person name="Han J."/>
            <person name="Lapidus A."/>
            <person name="Cheng J.-F."/>
            <person name="Goodwin L."/>
            <person name="Pitluck S."/>
            <person name="Peters L."/>
            <person name="Mikhailova N."/>
            <person name="Teshima H."/>
            <person name="Detter J.C."/>
            <person name="Han C."/>
            <person name="Tapia R."/>
            <person name="Land M."/>
            <person name="Hauser L."/>
            <person name="Kyrpides N."/>
            <person name="Ivanova N."/>
            <person name="Pagani I."/>
            <person name="Jebbar M."/>
            <person name="Vannier P."/>
            <person name="Oger P."/>
            <person name="Cario A."/>
            <person name="Bartlett D."/>
            <person name="Noll K.M."/>
            <person name="Woyke T."/>
        </authorList>
    </citation>
    <scope>NUCLEOTIDE SEQUENCE [LARGE SCALE GENOMIC DNA]</scope>
    <source>
        <strain evidence="21">DSM 14283 / JCM 11233 / KA3</strain>
    </source>
</reference>
<dbReference type="KEGG" id="mpz:Marpi_1869"/>
<dbReference type="Pfam" id="PF02568">
    <property type="entry name" value="ThiI"/>
    <property type="match status" value="1"/>
</dbReference>
<dbReference type="Pfam" id="PF02926">
    <property type="entry name" value="THUMP"/>
    <property type="match status" value="1"/>
</dbReference>
<evidence type="ECO:0000256" key="4">
    <source>
        <dbReference type="ARBA" id="ARBA00022679"/>
    </source>
</evidence>
<evidence type="ECO:0000313" key="21">
    <source>
        <dbReference type="Proteomes" id="UP000007161"/>
    </source>
</evidence>
<accession>H2J6A2</accession>
<feature type="domain" description="THUMP" evidence="19">
    <location>
        <begin position="59"/>
        <end position="164"/>
    </location>
</feature>
<evidence type="ECO:0000259" key="19">
    <source>
        <dbReference type="PROSITE" id="PS51165"/>
    </source>
</evidence>
<dbReference type="Pfam" id="PF22025">
    <property type="entry name" value="ThiI_fer"/>
    <property type="match status" value="1"/>
</dbReference>
<protein>
    <recommendedName>
        <fullName evidence="14 18">Probable tRNA sulfurtransferase</fullName>
        <ecNumber evidence="13 18">2.8.1.4</ecNumber>
    </recommendedName>
    <alternativeName>
        <fullName evidence="15 18">Sulfur carrier protein ThiS sulfurtransferase</fullName>
    </alternativeName>
    <alternativeName>
        <fullName evidence="16 18">Thiamine biosynthesis protein ThiI</fullName>
    </alternativeName>
    <alternativeName>
        <fullName evidence="17 18">tRNA 4-thiouridine synthase</fullName>
    </alternativeName>
</protein>
<feature type="binding site" evidence="18">
    <location>
        <position position="296"/>
    </location>
    <ligand>
        <name>ATP</name>
        <dbReference type="ChEBI" id="CHEBI:30616"/>
    </ligand>
</feature>
<dbReference type="HOGENOM" id="CLU_037952_4_0_0"/>
<evidence type="ECO:0000256" key="1">
    <source>
        <dbReference type="ARBA" id="ARBA00004496"/>
    </source>
</evidence>
<dbReference type="FunFam" id="3.40.50.620:FF:000053">
    <property type="entry name" value="Probable tRNA sulfurtransferase"/>
    <property type="match status" value="1"/>
</dbReference>
<organism evidence="20 21">
    <name type="scientific">Marinitoga piezophila (strain DSM 14283 / JCM 11233 / KA3)</name>
    <dbReference type="NCBI Taxonomy" id="443254"/>
    <lineage>
        <taxon>Bacteria</taxon>
        <taxon>Thermotogati</taxon>
        <taxon>Thermotogota</taxon>
        <taxon>Thermotogae</taxon>
        <taxon>Petrotogales</taxon>
        <taxon>Petrotogaceae</taxon>
        <taxon>Marinitoga</taxon>
    </lineage>
</organism>
<dbReference type="SMART" id="SM00981">
    <property type="entry name" value="THUMP"/>
    <property type="match status" value="1"/>
</dbReference>
<dbReference type="NCBIfam" id="TIGR00342">
    <property type="entry name" value="tRNA uracil 4-sulfurtransferase ThiI"/>
    <property type="match status" value="1"/>
</dbReference>
<keyword evidence="7 18" id="KW-0694">RNA-binding</keyword>
<evidence type="ECO:0000256" key="17">
    <source>
        <dbReference type="ARBA" id="ARBA00080570"/>
    </source>
</evidence>
<evidence type="ECO:0000313" key="20">
    <source>
        <dbReference type="EMBL" id="AEX86250.1"/>
    </source>
</evidence>
<dbReference type="InterPro" id="IPR050102">
    <property type="entry name" value="tRNA_sulfurtransferase_ThiI"/>
</dbReference>
<dbReference type="RefSeq" id="WP_014297321.1">
    <property type="nucleotide sequence ID" value="NC_016751.1"/>
</dbReference>
<dbReference type="GO" id="GO:0002937">
    <property type="term" value="P:tRNA 4-thiouridine biosynthesis"/>
    <property type="evidence" value="ECO:0007669"/>
    <property type="project" value="TreeGrafter"/>
</dbReference>
<evidence type="ECO:0000256" key="12">
    <source>
        <dbReference type="ARBA" id="ARBA00061472"/>
    </source>
</evidence>
<dbReference type="InterPro" id="IPR049962">
    <property type="entry name" value="THUMP_ThiI"/>
</dbReference>
<name>H2J6A2_MARPK</name>
<dbReference type="Proteomes" id="UP000007161">
    <property type="component" value="Chromosome"/>
</dbReference>
<feature type="binding site" evidence="18">
    <location>
        <begin position="182"/>
        <end position="183"/>
    </location>
    <ligand>
        <name>ATP</name>
        <dbReference type="ChEBI" id="CHEBI:30616"/>
    </ligand>
</feature>
<comment type="function">
    <text evidence="11 18">Catalyzes the ATP-dependent transfer of a sulfur to tRNA to produce 4-thiouridine in position 8 of tRNAs, which functions as a near-UV photosensor. Also catalyzes the transfer of sulfur to the sulfur carrier protein ThiS, forming ThiS-thiocarboxylate. This is a step in the synthesis of thiazole, in the thiamine biosynthesis pathway. The sulfur is donated as persulfide by IscS.</text>
</comment>
<dbReference type="eggNOG" id="COG0301">
    <property type="taxonomic scope" value="Bacteria"/>
</dbReference>
<dbReference type="HAMAP" id="MF_00021">
    <property type="entry name" value="ThiI"/>
    <property type="match status" value="1"/>
</dbReference>
<dbReference type="EC" id="2.8.1.4" evidence="13 18"/>
<dbReference type="CDD" id="cd01712">
    <property type="entry name" value="PPase_ThiI"/>
    <property type="match status" value="1"/>
</dbReference>
<keyword evidence="5 18" id="KW-0547">Nucleotide-binding</keyword>
<dbReference type="PANTHER" id="PTHR43209">
    <property type="entry name" value="TRNA SULFURTRANSFERASE"/>
    <property type="match status" value="1"/>
</dbReference>
<reference evidence="20 21" key="1">
    <citation type="journal article" date="2012" name="J. Bacteriol.">
        <title>Complete Genome Sequence of the Thermophilic, Piezophilic, Heterotrophic Bacterium Marinitoga piezophila KA3.</title>
        <authorList>
            <person name="Lucas S."/>
            <person name="Han J."/>
            <person name="Lapidus A."/>
            <person name="Cheng J.F."/>
            <person name="Goodwin L.A."/>
            <person name="Pitluck S."/>
            <person name="Peters L."/>
            <person name="Mikhailova N."/>
            <person name="Teshima H."/>
            <person name="Detter J.C."/>
            <person name="Han C."/>
            <person name="Tapia R."/>
            <person name="Land M."/>
            <person name="Hauser L."/>
            <person name="Kyrpides N.C."/>
            <person name="Ivanova N."/>
            <person name="Pagani I."/>
            <person name="Vannier P."/>
            <person name="Oger P."/>
            <person name="Bartlett D.H."/>
            <person name="Noll K.M."/>
            <person name="Woyke T."/>
            <person name="Jebbar M."/>
        </authorList>
    </citation>
    <scope>NUCLEOTIDE SEQUENCE [LARGE SCALE GENOMIC DNA]</scope>
    <source>
        <strain evidence="21">DSM 14283 / JCM 11233 / KA3</strain>
    </source>
</reference>
<evidence type="ECO:0000256" key="15">
    <source>
        <dbReference type="ARBA" id="ARBA00075337"/>
    </source>
</evidence>
<comment type="catalytic activity">
    <reaction evidence="10 18">
        <text>[ThiS sulfur-carrier protein]-C-terminal Gly-Gly-AMP + S-sulfanyl-L-cysteinyl-[cysteine desulfurase] + AH2 = [ThiS sulfur-carrier protein]-C-terminal-Gly-aminoethanethioate + L-cysteinyl-[cysteine desulfurase] + A + AMP + 2 H(+)</text>
        <dbReference type="Rhea" id="RHEA:43340"/>
        <dbReference type="Rhea" id="RHEA-COMP:12157"/>
        <dbReference type="Rhea" id="RHEA-COMP:12158"/>
        <dbReference type="Rhea" id="RHEA-COMP:12910"/>
        <dbReference type="Rhea" id="RHEA-COMP:19908"/>
        <dbReference type="ChEBI" id="CHEBI:13193"/>
        <dbReference type="ChEBI" id="CHEBI:15378"/>
        <dbReference type="ChEBI" id="CHEBI:17499"/>
        <dbReference type="ChEBI" id="CHEBI:29950"/>
        <dbReference type="ChEBI" id="CHEBI:61963"/>
        <dbReference type="ChEBI" id="CHEBI:90618"/>
        <dbReference type="ChEBI" id="CHEBI:232372"/>
        <dbReference type="ChEBI" id="CHEBI:456215"/>
    </reaction>
</comment>
<proteinExistence type="inferred from homology"/>
<comment type="catalytic activity">
    <reaction evidence="9 18">
        <text>[ThiI sulfur-carrier protein]-S-sulfanyl-L-cysteine + a uridine in tRNA + 2 reduced [2Fe-2S]-[ferredoxin] + ATP + H(+) = [ThiI sulfur-carrier protein]-L-cysteine + a 4-thiouridine in tRNA + 2 oxidized [2Fe-2S]-[ferredoxin] + AMP + diphosphate</text>
        <dbReference type="Rhea" id="RHEA:24176"/>
        <dbReference type="Rhea" id="RHEA-COMP:10000"/>
        <dbReference type="Rhea" id="RHEA-COMP:10001"/>
        <dbReference type="Rhea" id="RHEA-COMP:13337"/>
        <dbReference type="Rhea" id="RHEA-COMP:13338"/>
        <dbReference type="Rhea" id="RHEA-COMP:13339"/>
        <dbReference type="Rhea" id="RHEA-COMP:13340"/>
        <dbReference type="ChEBI" id="CHEBI:15378"/>
        <dbReference type="ChEBI" id="CHEBI:29950"/>
        <dbReference type="ChEBI" id="CHEBI:30616"/>
        <dbReference type="ChEBI" id="CHEBI:33019"/>
        <dbReference type="ChEBI" id="CHEBI:33737"/>
        <dbReference type="ChEBI" id="CHEBI:33738"/>
        <dbReference type="ChEBI" id="CHEBI:61963"/>
        <dbReference type="ChEBI" id="CHEBI:65315"/>
        <dbReference type="ChEBI" id="CHEBI:136798"/>
        <dbReference type="ChEBI" id="CHEBI:456215"/>
        <dbReference type="EC" id="2.8.1.4"/>
    </reaction>
</comment>
<sequence>MYDFVVIKYSEIGTKGKNRNVFENKLMNNIVLQLNHEVNAKKIYGRIIIIPKDNKKINDEMLNRIKKVFGIKSISPAVKVEKDYEDIKNKIISLLKEKNIESGTFKVDTRRVDKMFPIRSFDLNKDIGAEILEKFPGMKVDVHNPDYLIRIEIRHEMAFVYFENLECHAGYPVGAGGKASILLSGGIDSPVAAWMMMKRGMKMNAISFYSPPNNSEKTVMKLVELSKVLSTYYPFKFYHYIIPFTEVQKAIKNINVESYSLILQRRSMMRIATIIAKKSGSQALITGENIGQVASQTLENMISISDATDMLILRPLLAFEKLDIVNKSKEIGTYDISIWPYNDSCVAFLPKKPATKSFPDKMKKYEERIENLEILEEEAIKNSIVYVIKNGEVEEKYIFHEREVVDK</sequence>
<evidence type="ECO:0000256" key="9">
    <source>
        <dbReference type="ARBA" id="ARBA00050570"/>
    </source>
</evidence>
<dbReference type="GO" id="GO:0005829">
    <property type="term" value="C:cytosol"/>
    <property type="evidence" value="ECO:0007669"/>
    <property type="project" value="TreeGrafter"/>
</dbReference>
<evidence type="ECO:0000256" key="3">
    <source>
        <dbReference type="ARBA" id="ARBA00022555"/>
    </source>
</evidence>